<dbReference type="PROSITE" id="PS00463">
    <property type="entry name" value="ZN2_CY6_FUNGAL_1"/>
    <property type="match status" value="1"/>
</dbReference>
<evidence type="ECO:0000256" key="5">
    <source>
        <dbReference type="ARBA" id="ARBA00023242"/>
    </source>
</evidence>
<keyword evidence="4" id="KW-0804">Transcription</keyword>
<comment type="caution">
    <text evidence="8">The sequence shown here is derived from an EMBL/GenBank/DDBJ whole genome shotgun (WGS) entry which is preliminary data.</text>
</comment>
<dbReference type="PANTHER" id="PTHR31845">
    <property type="entry name" value="FINGER DOMAIN PROTEIN, PUTATIVE-RELATED"/>
    <property type="match status" value="1"/>
</dbReference>
<dbReference type="OrthoDB" id="2528779at2759"/>
<dbReference type="AlphaFoldDB" id="A0A9P6W1B4"/>
<gene>
    <name evidence="8" type="ORF">C6P46_005107</name>
</gene>
<protein>
    <recommendedName>
        <fullName evidence="7">Zn(2)-C6 fungal-type domain-containing protein</fullName>
    </recommendedName>
</protein>
<proteinExistence type="predicted"/>
<dbReference type="SMART" id="SM00066">
    <property type="entry name" value="GAL4"/>
    <property type="match status" value="1"/>
</dbReference>
<dbReference type="SUPFAM" id="SSF57701">
    <property type="entry name" value="Zn2/Cys6 DNA-binding domain"/>
    <property type="match status" value="1"/>
</dbReference>
<dbReference type="PROSITE" id="PS50048">
    <property type="entry name" value="ZN2_CY6_FUNGAL_2"/>
    <property type="match status" value="1"/>
</dbReference>
<dbReference type="Gene3D" id="4.10.240.10">
    <property type="entry name" value="Zn(2)-C6 fungal-type DNA-binding domain"/>
    <property type="match status" value="1"/>
</dbReference>
<evidence type="ECO:0000313" key="8">
    <source>
        <dbReference type="EMBL" id="KAG0659616.1"/>
    </source>
</evidence>
<feature type="compositionally biased region" description="Low complexity" evidence="6">
    <location>
        <begin position="674"/>
        <end position="690"/>
    </location>
</feature>
<reference evidence="8 9" key="1">
    <citation type="submission" date="2020-11" db="EMBL/GenBank/DDBJ databases">
        <title>Kefir isolates.</title>
        <authorList>
            <person name="Marcisauskas S."/>
            <person name="Kim Y."/>
            <person name="Blasche S."/>
        </authorList>
    </citation>
    <scope>NUCLEOTIDE SEQUENCE [LARGE SCALE GENOMIC DNA]</scope>
    <source>
        <strain evidence="8 9">KR</strain>
    </source>
</reference>
<evidence type="ECO:0000256" key="6">
    <source>
        <dbReference type="SAM" id="MobiDB-lite"/>
    </source>
</evidence>
<keyword evidence="2" id="KW-0805">Transcription regulation</keyword>
<keyword evidence="3" id="KW-0238">DNA-binding</keyword>
<feature type="region of interest" description="Disordered" evidence="6">
    <location>
        <begin position="650"/>
        <end position="697"/>
    </location>
</feature>
<feature type="region of interest" description="Disordered" evidence="6">
    <location>
        <begin position="152"/>
        <end position="220"/>
    </location>
</feature>
<dbReference type="GO" id="GO:0005634">
    <property type="term" value="C:nucleus"/>
    <property type="evidence" value="ECO:0007669"/>
    <property type="project" value="UniProtKB-SubCell"/>
</dbReference>
<dbReference type="GO" id="GO:0000981">
    <property type="term" value="F:DNA-binding transcription factor activity, RNA polymerase II-specific"/>
    <property type="evidence" value="ECO:0007669"/>
    <property type="project" value="InterPro"/>
</dbReference>
<evidence type="ECO:0000313" key="9">
    <source>
        <dbReference type="Proteomes" id="UP000777482"/>
    </source>
</evidence>
<dbReference type="InterPro" id="IPR051089">
    <property type="entry name" value="prtT"/>
</dbReference>
<accession>A0A9P6W1B4</accession>
<feature type="compositionally biased region" description="Low complexity" evidence="6">
    <location>
        <begin position="26"/>
        <end position="41"/>
    </location>
</feature>
<evidence type="ECO:0000256" key="2">
    <source>
        <dbReference type="ARBA" id="ARBA00023015"/>
    </source>
</evidence>
<keyword evidence="5" id="KW-0539">Nucleus</keyword>
<comment type="subcellular location">
    <subcellularLocation>
        <location evidence="1">Nucleus</location>
    </subcellularLocation>
</comment>
<sequence>MAPKALRSSARRSKEDMQVDNAGEPGVESSGRASSSQGSTSELPMNMGDGDDEHALQKGPKAACVGCRNIKVRCVPVEPAGRGRCVRCTRLDLGCEWAAPQKRGRKPRASQQPPPAASASEFSHQSQLDRYDPAAIQNNPLALLAAAVPGSSMAPPAAFPSSSSAGARSQTVHRSNSRSSTTPSGGSHLYRPLVTHSPKDPSAGPIEYDTPASHIASSTTSPTNLSLWDVAQAKEAALSNLGRGGAAMKPIVSANSPSDLQPDPIDLGILSEPEAEHLFEHFHREMNPFIILFDKHLHTVQFARSTSTVLFTTLLAVSAKFARPDLYDVLRSHAMQLIGRGIMEGRATLGLIQSILCQIYWKNSTDAFAWLRVGIAIRMAYQMYLHGQRKGPLPSDEQEARRILDRERTWICLIAYFLLTNGEDDGFHQTTMIPYYRVVIEDWLDETRPFDVPDDLEQGATFEWIKVLRMSKDIATSRPMQARALADHLNGMLSVIHQRYLDPNSAPYTLYPNRRTVSKVTFYAAAASFALHRALLIAVGTNGVSLANFMVSASAFVEAFEGVAKAGYIRYWQDQLGVTINQTSIISWLERGLFARNWLILKRHQADENVIRLVYQACESAKEGKEDSTAAFISRFIQICLRVVCSQPTPTSTPAPPVAPPPRAESSFSHGTGAQTLQASPAATSTALPPQLSPGETLSLPAQLDVADLFDPSHSLAQTLGGDTTYWESLFPGQASDWSWLDRPLDERFGGQAGF</sequence>
<organism evidence="8 9">
    <name type="scientific">Rhodotorula mucilaginosa</name>
    <name type="common">Yeast</name>
    <name type="synonym">Rhodotorula rubra</name>
    <dbReference type="NCBI Taxonomy" id="5537"/>
    <lineage>
        <taxon>Eukaryota</taxon>
        <taxon>Fungi</taxon>
        <taxon>Dikarya</taxon>
        <taxon>Basidiomycota</taxon>
        <taxon>Pucciniomycotina</taxon>
        <taxon>Microbotryomycetes</taxon>
        <taxon>Sporidiobolales</taxon>
        <taxon>Sporidiobolaceae</taxon>
        <taxon>Rhodotorula</taxon>
    </lineage>
</organism>
<dbReference type="Proteomes" id="UP000777482">
    <property type="component" value="Unassembled WGS sequence"/>
</dbReference>
<dbReference type="InterPro" id="IPR036864">
    <property type="entry name" value="Zn2-C6_fun-type_DNA-bd_sf"/>
</dbReference>
<feature type="compositionally biased region" description="Pro residues" evidence="6">
    <location>
        <begin position="651"/>
        <end position="663"/>
    </location>
</feature>
<dbReference type="PANTHER" id="PTHR31845:SF17">
    <property type="entry name" value="ZN(II)2CYS6 TRANSCRIPTION FACTOR (EUROFUNG)"/>
    <property type="match status" value="1"/>
</dbReference>
<feature type="region of interest" description="Disordered" evidence="6">
    <location>
        <begin position="1"/>
        <end position="57"/>
    </location>
</feature>
<evidence type="ECO:0000256" key="3">
    <source>
        <dbReference type="ARBA" id="ARBA00023125"/>
    </source>
</evidence>
<feature type="compositionally biased region" description="Polar residues" evidence="6">
    <location>
        <begin position="170"/>
        <end position="185"/>
    </location>
</feature>
<evidence type="ECO:0000259" key="7">
    <source>
        <dbReference type="PROSITE" id="PS50048"/>
    </source>
</evidence>
<evidence type="ECO:0000256" key="1">
    <source>
        <dbReference type="ARBA" id="ARBA00004123"/>
    </source>
</evidence>
<feature type="compositionally biased region" description="Low complexity" evidence="6">
    <location>
        <begin position="152"/>
        <end position="169"/>
    </location>
</feature>
<name>A0A9P6W1B4_RHOMI</name>
<dbReference type="InterPro" id="IPR001138">
    <property type="entry name" value="Zn2Cys6_DnaBD"/>
</dbReference>
<keyword evidence="9" id="KW-1185">Reference proteome</keyword>
<dbReference type="EMBL" id="PUHQ01000052">
    <property type="protein sequence ID" value="KAG0659616.1"/>
    <property type="molecule type" value="Genomic_DNA"/>
</dbReference>
<feature type="domain" description="Zn(2)-C6 fungal-type" evidence="7">
    <location>
        <begin position="63"/>
        <end position="97"/>
    </location>
</feature>
<evidence type="ECO:0000256" key="4">
    <source>
        <dbReference type="ARBA" id="ARBA00023163"/>
    </source>
</evidence>
<feature type="region of interest" description="Disordered" evidence="6">
    <location>
        <begin position="101"/>
        <end position="127"/>
    </location>
</feature>
<dbReference type="GO" id="GO:0000976">
    <property type="term" value="F:transcription cis-regulatory region binding"/>
    <property type="evidence" value="ECO:0007669"/>
    <property type="project" value="TreeGrafter"/>
</dbReference>
<dbReference type="CDD" id="cd00067">
    <property type="entry name" value="GAL4"/>
    <property type="match status" value="1"/>
</dbReference>
<dbReference type="GO" id="GO:0008270">
    <property type="term" value="F:zinc ion binding"/>
    <property type="evidence" value="ECO:0007669"/>
    <property type="project" value="InterPro"/>
</dbReference>
<dbReference type="CDD" id="cd12148">
    <property type="entry name" value="fungal_TF_MHR"/>
    <property type="match status" value="1"/>
</dbReference>